<evidence type="ECO:0000313" key="3">
    <source>
        <dbReference type="EMBL" id="OTN76296.1"/>
    </source>
</evidence>
<protein>
    <submittedName>
        <fullName evidence="3">RsmD family RNA methyltransferase</fullName>
    </submittedName>
</protein>
<dbReference type="OrthoDB" id="9803017at2"/>
<dbReference type="PANTHER" id="PTHR43542">
    <property type="entry name" value="METHYLTRANSFERASE"/>
    <property type="match status" value="1"/>
</dbReference>
<evidence type="ECO:0000256" key="1">
    <source>
        <dbReference type="ARBA" id="ARBA00022603"/>
    </source>
</evidence>
<dbReference type="InterPro" id="IPR004398">
    <property type="entry name" value="RNA_MeTrfase_RsmD"/>
</dbReference>
<dbReference type="CDD" id="cd02440">
    <property type="entry name" value="AdoMet_MTases"/>
    <property type="match status" value="1"/>
</dbReference>
<gene>
    <name evidence="3" type="ORF">A5886_001373</name>
</gene>
<comment type="caution">
    <text evidence="3">The sequence shown here is derived from an EMBL/GenBank/DDBJ whole genome shotgun (WGS) entry which is preliminary data.</text>
</comment>
<dbReference type="Gene3D" id="3.40.50.150">
    <property type="entry name" value="Vaccinia Virus protein VP39"/>
    <property type="match status" value="1"/>
</dbReference>
<evidence type="ECO:0000256" key="2">
    <source>
        <dbReference type="ARBA" id="ARBA00022679"/>
    </source>
</evidence>
<evidence type="ECO:0000313" key="4">
    <source>
        <dbReference type="Proteomes" id="UP000195043"/>
    </source>
</evidence>
<dbReference type="Pfam" id="PF03602">
    <property type="entry name" value="Cons_hypoth95"/>
    <property type="match status" value="1"/>
</dbReference>
<keyword evidence="1 3" id="KW-0489">Methyltransferase</keyword>
<dbReference type="STRING" id="1834191.A5886_001373"/>
<accession>A0A242A5H9</accession>
<dbReference type="EMBL" id="NGKU01000001">
    <property type="protein sequence ID" value="OTN76296.1"/>
    <property type="molecule type" value="Genomic_DNA"/>
</dbReference>
<dbReference type="InterPro" id="IPR029063">
    <property type="entry name" value="SAM-dependent_MTases_sf"/>
</dbReference>
<reference evidence="3 4" key="1">
    <citation type="submission" date="2017-05" db="EMBL/GenBank/DDBJ databases">
        <title>The Genome Sequence of Enterococcus sp. 8G7_MSG3316.</title>
        <authorList>
            <consortium name="The Broad Institute Genomics Platform"/>
            <consortium name="The Broad Institute Genomic Center for Infectious Diseases"/>
            <person name="Earl A."/>
            <person name="Manson A."/>
            <person name="Schwartman J."/>
            <person name="Gilmore M."/>
            <person name="Abouelleil A."/>
            <person name="Cao P."/>
            <person name="Chapman S."/>
            <person name="Cusick C."/>
            <person name="Shea T."/>
            <person name="Young S."/>
            <person name="Neafsey D."/>
            <person name="Nusbaum C."/>
            <person name="Birren B."/>
        </authorList>
    </citation>
    <scope>NUCLEOTIDE SEQUENCE [LARGE SCALE GENOMIC DNA]</scope>
    <source>
        <strain evidence="3 4">8G7_MSG3316</strain>
    </source>
</reference>
<name>A0A242A5H9_9ENTE</name>
<dbReference type="RefSeq" id="WP_086274271.1">
    <property type="nucleotide sequence ID" value="NZ_NGKU01000001.1"/>
</dbReference>
<sequence>MRIVAGEFGGRKLKSLAGDNTRPTTDKVKGAIFNMLGQYLPGGRVLDLFSGSGGLAIEAVSRGADHAVCVDRSFPAINIIRENIAVTKQPEKFTVLKMDAKHAIAKFTDEAQCFDYLFLDPPYAKQQIVDQLTEMLSADLLSKGAKVICETDISIHLPEQIASLVQIKQQTYGISQVTIYRNEE</sequence>
<dbReference type="GO" id="GO:0008168">
    <property type="term" value="F:methyltransferase activity"/>
    <property type="evidence" value="ECO:0007669"/>
    <property type="project" value="UniProtKB-KW"/>
</dbReference>
<keyword evidence="4" id="KW-1185">Reference proteome</keyword>
<dbReference type="Proteomes" id="UP000195043">
    <property type="component" value="Unassembled WGS sequence"/>
</dbReference>
<keyword evidence="2 3" id="KW-0808">Transferase</keyword>
<organism evidence="3 4">
    <name type="scientific">Candidatus Enterococcus testudinis</name>
    <dbReference type="NCBI Taxonomy" id="1834191"/>
    <lineage>
        <taxon>Bacteria</taxon>
        <taxon>Bacillati</taxon>
        <taxon>Bacillota</taxon>
        <taxon>Bacilli</taxon>
        <taxon>Lactobacillales</taxon>
        <taxon>Enterococcaceae</taxon>
        <taxon>Enterococcus</taxon>
    </lineage>
</organism>
<dbReference type="AlphaFoldDB" id="A0A242A5H9"/>
<dbReference type="SUPFAM" id="SSF53335">
    <property type="entry name" value="S-adenosyl-L-methionine-dependent methyltransferases"/>
    <property type="match status" value="1"/>
</dbReference>
<dbReference type="PANTHER" id="PTHR43542:SF1">
    <property type="entry name" value="METHYLTRANSFERASE"/>
    <property type="match status" value="1"/>
</dbReference>
<dbReference type="PIRSF" id="PIRSF004553">
    <property type="entry name" value="CHP00095"/>
    <property type="match status" value="1"/>
</dbReference>
<dbReference type="GO" id="GO:0031167">
    <property type="term" value="P:rRNA methylation"/>
    <property type="evidence" value="ECO:0007669"/>
    <property type="project" value="InterPro"/>
</dbReference>
<proteinExistence type="predicted"/>
<dbReference type="NCBIfam" id="TIGR00095">
    <property type="entry name" value="16S rRNA (guanine(966)-N(2))-methyltransferase RsmD"/>
    <property type="match status" value="1"/>
</dbReference>